<dbReference type="EMBL" id="JAFBDR010000002">
    <property type="protein sequence ID" value="MBM7570183.1"/>
    <property type="molecule type" value="Genomic_DNA"/>
</dbReference>
<dbReference type="Pfam" id="PF01636">
    <property type="entry name" value="APH"/>
    <property type="match status" value="1"/>
</dbReference>
<dbReference type="RefSeq" id="WP_204497608.1">
    <property type="nucleotide sequence ID" value="NZ_JAFBDR010000002.1"/>
</dbReference>
<keyword evidence="4" id="KW-1185">Reference proteome</keyword>
<sequence>MEGVQSQVEVANKVAERALACYDFSDSATLHLLNYSENTTYLVNDSQKQEKAILRINRVGYHHKQALEDELVWLHAIKQDTSIEVPAPIKGKNGSYIQTFLDEEQGQQQHFVMFEFLQGEEPDESDVSNLIFYFKKLGEITALLHKHSQTWTPSSRLERPVLDFDALIGKRPRWGRWQDGYGITPQLNQLFESVSDQIETAVMEFGKGPSRFGLIHADLRLANLLAIDDKIQVIDFDDCGYSWYLYDLAAALSFIEDKSYAPALVRSWLRGYRGVRPLSIKEEEMIPTFIMLRRLQLIAWIRSHFDLETAEKNWPHFTANTEELARNYLARNQLYKIQ</sequence>
<comment type="similarity">
    <text evidence="1">Belongs to the pseudomonas-type ThrB family.</text>
</comment>
<dbReference type="InterPro" id="IPR011009">
    <property type="entry name" value="Kinase-like_dom_sf"/>
</dbReference>
<dbReference type="Gene3D" id="3.90.1200.10">
    <property type="match status" value="1"/>
</dbReference>
<keyword evidence="3" id="KW-0808">Transferase</keyword>
<gene>
    <name evidence="3" type="ORF">JOC48_000661</name>
</gene>
<accession>A0ABS2MWL8</accession>
<evidence type="ECO:0000259" key="2">
    <source>
        <dbReference type="Pfam" id="PF01636"/>
    </source>
</evidence>
<dbReference type="InterPro" id="IPR002575">
    <property type="entry name" value="Aminoglycoside_PTrfase"/>
</dbReference>
<dbReference type="SUPFAM" id="SSF56112">
    <property type="entry name" value="Protein kinase-like (PK-like)"/>
    <property type="match status" value="1"/>
</dbReference>
<evidence type="ECO:0000313" key="3">
    <source>
        <dbReference type="EMBL" id="MBM7570183.1"/>
    </source>
</evidence>
<reference evidence="3 4" key="1">
    <citation type="submission" date="2021-01" db="EMBL/GenBank/DDBJ databases">
        <title>Genomic Encyclopedia of Type Strains, Phase IV (KMG-IV): sequencing the most valuable type-strain genomes for metagenomic binning, comparative biology and taxonomic classification.</title>
        <authorList>
            <person name="Goeker M."/>
        </authorList>
    </citation>
    <scope>NUCLEOTIDE SEQUENCE [LARGE SCALE GENOMIC DNA]</scope>
    <source>
        <strain evidence="3 4">DSM 23711</strain>
    </source>
</reference>
<name>A0ABS2MWL8_9BACI</name>
<protein>
    <submittedName>
        <fullName evidence="3">Ser/Thr protein kinase RdoA (MazF antagonist)</fullName>
    </submittedName>
</protein>
<proteinExistence type="inferred from homology"/>
<organism evidence="3 4">
    <name type="scientific">Aquibacillus albus</name>
    <dbReference type="NCBI Taxonomy" id="1168171"/>
    <lineage>
        <taxon>Bacteria</taxon>
        <taxon>Bacillati</taxon>
        <taxon>Bacillota</taxon>
        <taxon>Bacilli</taxon>
        <taxon>Bacillales</taxon>
        <taxon>Bacillaceae</taxon>
        <taxon>Aquibacillus</taxon>
    </lineage>
</organism>
<dbReference type="PANTHER" id="PTHR21064:SF6">
    <property type="entry name" value="AMINOGLYCOSIDE PHOSPHOTRANSFERASE DOMAIN-CONTAINING PROTEIN"/>
    <property type="match status" value="1"/>
</dbReference>
<dbReference type="Proteomes" id="UP001296943">
    <property type="component" value="Unassembled WGS sequence"/>
</dbReference>
<evidence type="ECO:0000256" key="1">
    <source>
        <dbReference type="ARBA" id="ARBA00038240"/>
    </source>
</evidence>
<dbReference type="Gene3D" id="3.30.200.20">
    <property type="entry name" value="Phosphorylase Kinase, domain 1"/>
    <property type="match status" value="1"/>
</dbReference>
<dbReference type="PANTHER" id="PTHR21064">
    <property type="entry name" value="AMINOGLYCOSIDE PHOSPHOTRANSFERASE DOMAIN-CONTAINING PROTEIN-RELATED"/>
    <property type="match status" value="1"/>
</dbReference>
<dbReference type="GO" id="GO:0016301">
    <property type="term" value="F:kinase activity"/>
    <property type="evidence" value="ECO:0007669"/>
    <property type="project" value="UniProtKB-KW"/>
</dbReference>
<dbReference type="InterPro" id="IPR050249">
    <property type="entry name" value="Pseudomonas-type_ThrB"/>
</dbReference>
<comment type="caution">
    <text evidence="3">The sequence shown here is derived from an EMBL/GenBank/DDBJ whole genome shotgun (WGS) entry which is preliminary data.</text>
</comment>
<keyword evidence="3" id="KW-0418">Kinase</keyword>
<evidence type="ECO:0000313" key="4">
    <source>
        <dbReference type="Proteomes" id="UP001296943"/>
    </source>
</evidence>
<feature type="domain" description="Aminoglycoside phosphotransferase" evidence="2">
    <location>
        <begin position="37"/>
        <end position="278"/>
    </location>
</feature>